<name>A0A6A6UK43_9PEZI</name>
<feature type="region of interest" description="Disordered" evidence="8">
    <location>
        <begin position="131"/>
        <end position="194"/>
    </location>
</feature>
<dbReference type="GO" id="GO:0005634">
    <property type="term" value="C:nucleus"/>
    <property type="evidence" value="ECO:0007669"/>
    <property type="project" value="UniProtKB-SubCell"/>
</dbReference>
<keyword evidence="7" id="KW-0539">Nucleus</keyword>
<reference evidence="10" key="1">
    <citation type="journal article" date="2020" name="Stud. Mycol.">
        <title>101 Dothideomycetes genomes: a test case for predicting lifestyles and emergence of pathogens.</title>
        <authorList>
            <person name="Haridas S."/>
            <person name="Albert R."/>
            <person name="Binder M."/>
            <person name="Bloem J."/>
            <person name="Labutti K."/>
            <person name="Salamov A."/>
            <person name="Andreopoulos B."/>
            <person name="Baker S."/>
            <person name="Barry K."/>
            <person name="Bills G."/>
            <person name="Bluhm B."/>
            <person name="Cannon C."/>
            <person name="Castanera R."/>
            <person name="Culley D."/>
            <person name="Daum C."/>
            <person name="Ezra D."/>
            <person name="Gonzalez J."/>
            <person name="Henrissat B."/>
            <person name="Kuo A."/>
            <person name="Liang C."/>
            <person name="Lipzen A."/>
            <person name="Lutzoni F."/>
            <person name="Magnuson J."/>
            <person name="Mondo S."/>
            <person name="Nolan M."/>
            <person name="Ohm R."/>
            <person name="Pangilinan J."/>
            <person name="Park H.-J."/>
            <person name="Ramirez L."/>
            <person name="Alfaro M."/>
            <person name="Sun H."/>
            <person name="Tritt A."/>
            <person name="Yoshinaga Y."/>
            <person name="Zwiers L.-H."/>
            <person name="Turgeon B."/>
            <person name="Goodwin S."/>
            <person name="Spatafora J."/>
            <person name="Crous P."/>
            <person name="Grigoriev I."/>
        </authorList>
    </citation>
    <scope>NUCLEOTIDE SEQUENCE</scope>
    <source>
        <strain evidence="10">CBS 115976</strain>
    </source>
</reference>
<evidence type="ECO:0000259" key="9">
    <source>
        <dbReference type="PROSITE" id="PS50048"/>
    </source>
</evidence>
<comment type="subcellular location">
    <subcellularLocation>
        <location evidence="1">Nucleus</location>
    </subcellularLocation>
</comment>
<dbReference type="InterPro" id="IPR001138">
    <property type="entry name" value="Zn2Cys6_DnaBD"/>
</dbReference>
<dbReference type="PANTHER" id="PTHR31313:SF4">
    <property type="entry name" value="CONIDIAL DEVELOPMENT PROTEIN FLUFFY"/>
    <property type="match status" value="1"/>
</dbReference>
<feature type="region of interest" description="Disordered" evidence="8">
    <location>
        <begin position="1"/>
        <end position="37"/>
    </location>
</feature>
<keyword evidence="5" id="KW-0238">DNA-binding</keyword>
<evidence type="ECO:0000313" key="10">
    <source>
        <dbReference type="EMBL" id="KAF2671438.1"/>
    </source>
</evidence>
<dbReference type="SMART" id="SM00066">
    <property type="entry name" value="GAL4"/>
    <property type="match status" value="1"/>
</dbReference>
<evidence type="ECO:0000256" key="6">
    <source>
        <dbReference type="ARBA" id="ARBA00023163"/>
    </source>
</evidence>
<evidence type="ECO:0000313" key="11">
    <source>
        <dbReference type="Proteomes" id="UP000799302"/>
    </source>
</evidence>
<protein>
    <recommendedName>
        <fullName evidence="9">Zn(2)-C6 fungal-type domain-containing protein</fullName>
    </recommendedName>
</protein>
<evidence type="ECO:0000256" key="1">
    <source>
        <dbReference type="ARBA" id="ARBA00004123"/>
    </source>
</evidence>
<evidence type="ECO:0000256" key="8">
    <source>
        <dbReference type="SAM" id="MobiDB-lite"/>
    </source>
</evidence>
<sequence length="194" mass="21422">MDAYRPIVPKVEGSSSASGKAIGFSGTSQQPHRQQKRVATKIACEPCRKRRSKCDGLRPTCTTCKDNGENCSYEIQVGQTRSMLQKQQLQGLKDIISSIATEQESSNFLSIALTLHHNDFRNIAQVASSLRSAEEDSRKVPNFASPPRTNNYGPPPTLFDGKENAVNRPTVSPGQEHELDTQDTPMPSNYEEAR</sequence>
<dbReference type="Proteomes" id="UP000799302">
    <property type="component" value="Unassembled WGS sequence"/>
</dbReference>
<keyword evidence="6" id="KW-0804">Transcription</keyword>
<dbReference type="GO" id="GO:0008270">
    <property type="term" value="F:zinc ion binding"/>
    <property type="evidence" value="ECO:0007669"/>
    <property type="project" value="InterPro"/>
</dbReference>
<gene>
    <name evidence="10" type="ORF">BT63DRAFT_217123</name>
</gene>
<evidence type="ECO:0000256" key="7">
    <source>
        <dbReference type="ARBA" id="ARBA00023242"/>
    </source>
</evidence>
<dbReference type="OrthoDB" id="10261408at2759"/>
<dbReference type="GO" id="GO:0000981">
    <property type="term" value="F:DNA-binding transcription factor activity, RNA polymerase II-specific"/>
    <property type="evidence" value="ECO:0007669"/>
    <property type="project" value="InterPro"/>
</dbReference>
<dbReference type="Gene3D" id="4.10.240.10">
    <property type="entry name" value="Zn(2)-C6 fungal-type DNA-binding domain"/>
    <property type="match status" value="1"/>
</dbReference>
<dbReference type="PROSITE" id="PS50048">
    <property type="entry name" value="ZN2_CY6_FUNGAL_2"/>
    <property type="match status" value="1"/>
</dbReference>
<dbReference type="InterPro" id="IPR036864">
    <property type="entry name" value="Zn2-C6_fun-type_DNA-bd_sf"/>
</dbReference>
<keyword evidence="11" id="KW-1185">Reference proteome</keyword>
<feature type="domain" description="Zn(2)-C6 fungal-type" evidence="9">
    <location>
        <begin position="43"/>
        <end position="73"/>
    </location>
</feature>
<dbReference type="SUPFAM" id="SSF57701">
    <property type="entry name" value="Zn2/Cys6 DNA-binding domain"/>
    <property type="match status" value="1"/>
</dbReference>
<keyword evidence="2" id="KW-0479">Metal-binding</keyword>
<dbReference type="PROSITE" id="PS00463">
    <property type="entry name" value="ZN2_CY6_FUNGAL_1"/>
    <property type="match status" value="1"/>
</dbReference>
<dbReference type="CDD" id="cd00067">
    <property type="entry name" value="GAL4"/>
    <property type="match status" value="1"/>
</dbReference>
<keyword evidence="4" id="KW-0805">Transcription regulation</keyword>
<dbReference type="GO" id="GO:0003677">
    <property type="term" value="F:DNA binding"/>
    <property type="evidence" value="ECO:0007669"/>
    <property type="project" value="UniProtKB-KW"/>
</dbReference>
<accession>A0A6A6UK43</accession>
<dbReference type="AlphaFoldDB" id="A0A6A6UK43"/>
<evidence type="ECO:0000256" key="2">
    <source>
        <dbReference type="ARBA" id="ARBA00022723"/>
    </source>
</evidence>
<evidence type="ECO:0000256" key="3">
    <source>
        <dbReference type="ARBA" id="ARBA00022833"/>
    </source>
</evidence>
<proteinExistence type="predicted"/>
<dbReference type="Pfam" id="PF00172">
    <property type="entry name" value="Zn_clus"/>
    <property type="match status" value="1"/>
</dbReference>
<organism evidence="10 11">
    <name type="scientific">Microthyrium microscopicum</name>
    <dbReference type="NCBI Taxonomy" id="703497"/>
    <lineage>
        <taxon>Eukaryota</taxon>
        <taxon>Fungi</taxon>
        <taxon>Dikarya</taxon>
        <taxon>Ascomycota</taxon>
        <taxon>Pezizomycotina</taxon>
        <taxon>Dothideomycetes</taxon>
        <taxon>Dothideomycetes incertae sedis</taxon>
        <taxon>Microthyriales</taxon>
        <taxon>Microthyriaceae</taxon>
        <taxon>Microthyrium</taxon>
    </lineage>
</organism>
<evidence type="ECO:0000256" key="4">
    <source>
        <dbReference type="ARBA" id="ARBA00023015"/>
    </source>
</evidence>
<dbReference type="InterPro" id="IPR051615">
    <property type="entry name" value="Transcr_Regulatory_Elem"/>
</dbReference>
<dbReference type="EMBL" id="MU004233">
    <property type="protein sequence ID" value="KAF2671438.1"/>
    <property type="molecule type" value="Genomic_DNA"/>
</dbReference>
<dbReference type="PANTHER" id="PTHR31313">
    <property type="entry name" value="TY1 ENHANCER ACTIVATOR"/>
    <property type="match status" value="1"/>
</dbReference>
<keyword evidence="3" id="KW-0862">Zinc</keyword>
<evidence type="ECO:0000256" key="5">
    <source>
        <dbReference type="ARBA" id="ARBA00023125"/>
    </source>
</evidence>